<dbReference type="EMBL" id="JBBWWR010000007">
    <property type="protein sequence ID" value="KAK8964343.1"/>
    <property type="molecule type" value="Genomic_DNA"/>
</dbReference>
<keyword evidence="1" id="KW-0812">Transmembrane</keyword>
<reference evidence="2 3" key="1">
    <citation type="journal article" date="2022" name="Nat. Plants">
        <title>Genomes of leafy and leafless Platanthera orchids illuminate the evolution of mycoheterotrophy.</title>
        <authorList>
            <person name="Li M.H."/>
            <person name="Liu K.W."/>
            <person name="Li Z."/>
            <person name="Lu H.C."/>
            <person name="Ye Q.L."/>
            <person name="Zhang D."/>
            <person name="Wang J.Y."/>
            <person name="Li Y.F."/>
            <person name="Zhong Z.M."/>
            <person name="Liu X."/>
            <person name="Yu X."/>
            <person name="Liu D.K."/>
            <person name="Tu X.D."/>
            <person name="Liu B."/>
            <person name="Hao Y."/>
            <person name="Liao X.Y."/>
            <person name="Jiang Y.T."/>
            <person name="Sun W.H."/>
            <person name="Chen J."/>
            <person name="Chen Y.Q."/>
            <person name="Ai Y."/>
            <person name="Zhai J.W."/>
            <person name="Wu S.S."/>
            <person name="Zhou Z."/>
            <person name="Hsiao Y.Y."/>
            <person name="Wu W.L."/>
            <person name="Chen Y.Y."/>
            <person name="Lin Y.F."/>
            <person name="Hsu J.L."/>
            <person name="Li C.Y."/>
            <person name="Wang Z.W."/>
            <person name="Zhao X."/>
            <person name="Zhong W.Y."/>
            <person name="Ma X.K."/>
            <person name="Ma L."/>
            <person name="Huang J."/>
            <person name="Chen G.Z."/>
            <person name="Huang M.Z."/>
            <person name="Huang L."/>
            <person name="Peng D.H."/>
            <person name="Luo Y.B."/>
            <person name="Zou S.Q."/>
            <person name="Chen S.P."/>
            <person name="Lan S."/>
            <person name="Tsai W.C."/>
            <person name="Van de Peer Y."/>
            <person name="Liu Z.J."/>
        </authorList>
    </citation>
    <scope>NUCLEOTIDE SEQUENCE [LARGE SCALE GENOMIC DNA]</scope>
    <source>
        <strain evidence="2">Lor288</strain>
    </source>
</reference>
<dbReference type="Proteomes" id="UP001412067">
    <property type="component" value="Unassembled WGS sequence"/>
</dbReference>
<protein>
    <submittedName>
        <fullName evidence="2">Uncharacterized protein</fullName>
    </submittedName>
</protein>
<evidence type="ECO:0000313" key="2">
    <source>
        <dbReference type="EMBL" id="KAK8964343.1"/>
    </source>
</evidence>
<keyword evidence="3" id="KW-1185">Reference proteome</keyword>
<proteinExistence type="predicted"/>
<gene>
    <name evidence="2" type="ORF">KSP40_PGU003039</name>
</gene>
<keyword evidence="1" id="KW-0472">Membrane</keyword>
<keyword evidence="1" id="KW-1133">Transmembrane helix</keyword>
<accession>A0ABR2MMY8</accession>
<evidence type="ECO:0000256" key="1">
    <source>
        <dbReference type="SAM" id="Phobius"/>
    </source>
</evidence>
<evidence type="ECO:0000313" key="3">
    <source>
        <dbReference type="Proteomes" id="UP001412067"/>
    </source>
</evidence>
<organism evidence="2 3">
    <name type="scientific">Platanthera guangdongensis</name>
    <dbReference type="NCBI Taxonomy" id="2320717"/>
    <lineage>
        <taxon>Eukaryota</taxon>
        <taxon>Viridiplantae</taxon>
        <taxon>Streptophyta</taxon>
        <taxon>Embryophyta</taxon>
        <taxon>Tracheophyta</taxon>
        <taxon>Spermatophyta</taxon>
        <taxon>Magnoliopsida</taxon>
        <taxon>Liliopsida</taxon>
        <taxon>Asparagales</taxon>
        <taxon>Orchidaceae</taxon>
        <taxon>Orchidoideae</taxon>
        <taxon>Orchideae</taxon>
        <taxon>Orchidinae</taxon>
        <taxon>Platanthera</taxon>
    </lineage>
</organism>
<comment type="caution">
    <text evidence="2">The sequence shown here is derived from an EMBL/GenBank/DDBJ whole genome shotgun (WGS) entry which is preliminary data.</text>
</comment>
<sequence length="181" mass="20568">MVGFFMAYFVDSLSGIGLVDQMGNFFCKILLLIAVGGVMLIRKNEDIEKLKKLFDETTFYDKQWQATWQDDSQIISKNKFSFYRITTLGLSLSTPNAPLIASHAVSIVLLHPTINTIDTTRDTTMSRVLNKVAAQREFLLTMFSDMARYEREVPLTSSMHDVLVVSPSEHDRVISHSSFFD</sequence>
<name>A0ABR2MMY8_9ASPA</name>
<feature type="transmembrane region" description="Helical" evidence="1">
    <location>
        <begin position="22"/>
        <end position="41"/>
    </location>
</feature>